<reference evidence="1 2" key="1">
    <citation type="submission" date="2021-04" db="EMBL/GenBank/DDBJ databases">
        <title>Draft genome sequence of Paenibacillus cisolokensis, LC2-13A.</title>
        <authorList>
            <person name="Uke A."/>
            <person name="Chhe C."/>
            <person name="Baramee S."/>
            <person name="Kosugi A."/>
        </authorList>
    </citation>
    <scope>NUCLEOTIDE SEQUENCE [LARGE SCALE GENOMIC DNA]</scope>
    <source>
        <strain evidence="1 2">LC2-13A</strain>
    </source>
</reference>
<evidence type="ECO:0008006" key="3">
    <source>
        <dbReference type="Google" id="ProtNLM"/>
    </source>
</evidence>
<protein>
    <recommendedName>
        <fullName evidence="3">Flagellar protein D</fullName>
    </recommendedName>
</protein>
<comment type="caution">
    <text evidence="1">The sequence shown here is derived from an EMBL/GenBank/DDBJ whole genome shotgun (WGS) entry which is preliminary data.</text>
</comment>
<dbReference type="PANTHER" id="PTHR39185:SF1">
    <property type="entry name" value="SWARMING MOTILITY PROTEIN SWRD"/>
    <property type="match status" value="1"/>
</dbReference>
<dbReference type="InterPro" id="IPR009384">
    <property type="entry name" value="SwrD-like"/>
</dbReference>
<keyword evidence="2" id="KW-1185">Reference proteome</keyword>
<name>A0ABQ4NAQ4_9BACL</name>
<dbReference type="EMBL" id="BOVJ01000127">
    <property type="protein sequence ID" value="GIQ65303.1"/>
    <property type="molecule type" value="Genomic_DNA"/>
</dbReference>
<dbReference type="RefSeq" id="WP_062492570.1">
    <property type="nucleotide sequence ID" value="NZ_BOVJ01000127.1"/>
</dbReference>
<accession>A0ABQ4NAQ4</accession>
<dbReference type="PANTHER" id="PTHR39185">
    <property type="entry name" value="SWARMING MOTILITY PROTEIN SWRD"/>
    <property type="match status" value="1"/>
</dbReference>
<evidence type="ECO:0000313" key="2">
    <source>
        <dbReference type="Proteomes" id="UP000680304"/>
    </source>
</evidence>
<gene>
    <name evidence="1" type="ORF">PACILC2_38710</name>
</gene>
<dbReference type="Proteomes" id="UP000680304">
    <property type="component" value="Unassembled WGS sequence"/>
</dbReference>
<evidence type="ECO:0000313" key="1">
    <source>
        <dbReference type="EMBL" id="GIQ65303.1"/>
    </source>
</evidence>
<organism evidence="1 2">
    <name type="scientific">Paenibacillus cisolokensis</name>
    <dbReference type="NCBI Taxonomy" id="1658519"/>
    <lineage>
        <taxon>Bacteria</taxon>
        <taxon>Bacillati</taxon>
        <taxon>Bacillota</taxon>
        <taxon>Bacilli</taxon>
        <taxon>Bacillales</taxon>
        <taxon>Paenibacillaceae</taxon>
        <taxon>Paenibacillus</taxon>
    </lineage>
</organism>
<dbReference type="Pfam" id="PF06289">
    <property type="entry name" value="FlbD"/>
    <property type="match status" value="1"/>
</dbReference>
<sequence length="75" mass="8032">MITVTRLNGTKVTVNALLIETVEETPDTVVTLTTGKKIIVRENTPEIIALVQDYLGAVGFYAANQKSGYSEGSST</sequence>
<proteinExistence type="predicted"/>